<dbReference type="InterPro" id="IPR011330">
    <property type="entry name" value="Glyco_hydro/deAcase_b/a-brl"/>
</dbReference>
<organism evidence="1 2">
    <name type="scientific">Ferrimonas sediminum</name>
    <dbReference type="NCBI Taxonomy" id="718193"/>
    <lineage>
        <taxon>Bacteria</taxon>
        <taxon>Pseudomonadati</taxon>
        <taxon>Pseudomonadota</taxon>
        <taxon>Gammaproteobacteria</taxon>
        <taxon>Alteromonadales</taxon>
        <taxon>Ferrimonadaceae</taxon>
        <taxon>Ferrimonas</taxon>
    </lineage>
</organism>
<dbReference type="AlphaFoldDB" id="A0A1G8JCR4"/>
<accession>A0A1G8JCR4</accession>
<reference evidence="2" key="1">
    <citation type="submission" date="2016-10" db="EMBL/GenBank/DDBJ databases">
        <authorList>
            <person name="Varghese N."/>
            <person name="Submissions S."/>
        </authorList>
    </citation>
    <scope>NUCLEOTIDE SEQUENCE [LARGE SCALE GENOMIC DNA]</scope>
    <source>
        <strain evidence="2">DSM 23317</strain>
    </source>
</reference>
<dbReference type="EMBL" id="FNEM01000001">
    <property type="protein sequence ID" value="SDI29074.1"/>
    <property type="molecule type" value="Genomic_DNA"/>
</dbReference>
<evidence type="ECO:0000313" key="2">
    <source>
        <dbReference type="Proteomes" id="UP000199527"/>
    </source>
</evidence>
<dbReference type="SUPFAM" id="SSF88713">
    <property type="entry name" value="Glycoside hydrolase/deacetylase"/>
    <property type="match status" value="1"/>
</dbReference>
<sequence length="256" mass="28464">MLLCCSTLATAAELSLIIDDVGYRQTDHRVLDLPPGTTLSVLPHTPWGRQLAVSGWRQGHEIMLHLPMLAEAGNALGPSALLPGMSQWQVQLTIKRALADVPFVCGVNNHMGSELTRQRPMMDKVMTELAERKLFFVDSLTTPDSVAYDSAAAHGIPTLKRHVFLDNETQDVDLNRQFEQALTIARKYGQAVLIGHPYPETLNYLERNLSRLPEMGIRLVPASKLLSDRQRQWIRPVQPPTAYLHKLPAPVPSASP</sequence>
<evidence type="ECO:0000313" key="1">
    <source>
        <dbReference type="EMBL" id="SDI29074.1"/>
    </source>
</evidence>
<dbReference type="PANTHER" id="PTHR30105">
    <property type="entry name" value="UNCHARACTERIZED YIBQ-RELATED"/>
    <property type="match status" value="1"/>
</dbReference>
<gene>
    <name evidence="1" type="ORF">SAMN04488540_10120</name>
</gene>
<protein>
    <recommendedName>
        <fullName evidence="3">Divergent polysaccharide deacetylase</fullName>
    </recommendedName>
</protein>
<dbReference type="Gene3D" id="3.20.20.370">
    <property type="entry name" value="Glycoside hydrolase/deacetylase"/>
    <property type="match status" value="1"/>
</dbReference>
<proteinExistence type="predicted"/>
<dbReference type="InterPro" id="IPR006837">
    <property type="entry name" value="Divergent_DAC"/>
</dbReference>
<dbReference type="CDD" id="cd10936">
    <property type="entry name" value="CE4_DAC2"/>
    <property type="match status" value="1"/>
</dbReference>
<dbReference type="GO" id="GO:0005975">
    <property type="term" value="P:carbohydrate metabolic process"/>
    <property type="evidence" value="ECO:0007669"/>
    <property type="project" value="InterPro"/>
</dbReference>
<keyword evidence="2" id="KW-1185">Reference proteome</keyword>
<name>A0A1G8JCR4_9GAMM</name>
<dbReference type="Proteomes" id="UP000199527">
    <property type="component" value="Unassembled WGS sequence"/>
</dbReference>
<evidence type="ECO:0008006" key="3">
    <source>
        <dbReference type="Google" id="ProtNLM"/>
    </source>
</evidence>
<dbReference type="Pfam" id="PF04748">
    <property type="entry name" value="Polysacc_deac_2"/>
    <property type="match status" value="1"/>
</dbReference>
<dbReference type="PANTHER" id="PTHR30105:SF2">
    <property type="entry name" value="DIVERGENT POLYSACCHARIDE DEACETYLASE SUPERFAMILY"/>
    <property type="match status" value="1"/>
</dbReference>